<gene>
    <name evidence="9" type="ORF">EPA93_03890</name>
</gene>
<accession>A0A4P6JJA6</accession>
<evidence type="ECO:0000256" key="4">
    <source>
        <dbReference type="ARBA" id="ARBA00022801"/>
    </source>
</evidence>
<keyword evidence="2 8" id="KW-0645">Protease</keyword>
<dbReference type="PANTHER" id="PTHR13604">
    <property type="entry name" value="DC12-RELATED"/>
    <property type="match status" value="1"/>
</dbReference>
<dbReference type="GO" id="GO:0003697">
    <property type="term" value="F:single-stranded DNA binding"/>
    <property type="evidence" value="ECO:0007669"/>
    <property type="project" value="InterPro"/>
</dbReference>
<dbReference type="PANTHER" id="PTHR13604:SF0">
    <property type="entry name" value="ABASIC SITE PROCESSING PROTEIN HMCES"/>
    <property type="match status" value="1"/>
</dbReference>
<dbReference type="InterPro" id="IPR003738">
    <property type="entry name" value="SRAP"/>
</dbReference>
<keyword evidence="5" id="KW-0190">Covalent protein-DNA linkage</keyword>
<keyword evidence="4 8" id="KW-0378">Hydrolase</keyword>
<keyword evidence="10" id="KW-1185">Reference proteome</keyword>
<comment type="similarity">
    <text evidence="1 8">Belongs to the SOS response-associated peptidase family.</text>
</comment>
<evidence type="ECO:0000256" key="8">
    <source>
        <dbReference type="RuleBase" id="RU364100"/>
    </source>
</evidence>
<keyword evidence="7" id="KW-0456">Lyase</keyword>
<evidence type="ECO:0000313" key="9">
    <source>
        <dbReference type="EMBL" id="QBD75178.1"/>
    </source>
</evidence>
<dbReference type="EMBL" id="CP035758">
    <property type="protein sequence ID" value="QBD75178.1"/>
    <property type="molecule type" value="Genomic_DNA"/>
</dbReference>
<dbReference type="GO" id="GO:0006508">
    <property type="term" value="P:proteolysis"/>
    <property type="evidence" value="ECO:0007669"/>
    <property type="project" value="UniProtKB-KW"/>
</dbReference>
<protein>
    <recommendedName>
        <fullName evidence="8">Abasic site processing protein</fullName>
        <ecNumber evidence="8">3.4.-.-</ecNumber>
    </recommendedName>
</protein>
<dbReference type="Pfam" id="PF02586">
    <property type="entry name" value="SRAP"/>
    <property type="match status" value="1"/>
</dbReference>
<dbReference type="SUPFAM" id="SSF143081">
    <property type="entry name" value="BB1717-like"/>
    <property type="match status" value="1"/>
</dbReference>
<dbReference type="GO" id="GO:0016829">
    <property type="term" value="F:lyase activity"/>
    <property type="evidence" value="ECO:0007669"/>
    <property type="project" value="UniProtKB-KW"/>
</dbReference>
<dbReference type="OrthoDB" id="9782620at2"/>
<evidence type="ECO:0000256" key="1">
    <source>
        <dbReference type="ARBA" id="ARBA00008136"/>
    </source>
</evidence>
<sequence length="208" mass="23463">MCGRFGQARKITELKQLYAAEGNIEWPGSYNIAPTELAPVIIETTSQERELKLARFGMPMTIKGKSFLLLNVQSEKAATREDFKFRRCVIPADGFYEWEKVSPKDRQPYYFSPKQGIFSFAGLWMQGRTGLCFTILTVSANELVQPIHGRMPVILGHNAVYQWLAPNSTVETLKLLVEPFPASLMQSWKVSKAVNSPSNKDIICINSL</sequence>
<reference evidence="9 10" key="1">
    <citation type="submission" date="2019-01" db="EMBL/GenBank/DDBJ databases">
        <title>Ktedonosporobacter rubrisoli SCAWS-G2.</title>
        <authorList>
            <person name="Huang Y."/>
            <person name="Yan B."/>
        </authorList>
    </citation>
    <scope>NUCLEOTIDE SEQUENCE [LARGE SCALE GENOMIC DNA]</scope>
    <source>
        <strain evidence="9 10">SCAWS-G2</strain>
    </source>
</reference>
<evidence type="ECO:0000256" key="5">
    <source>
        <dbReference type="ARBA" id="ARBA00023124"/>
    </source>
</evidence>
<dbReference type="GO" id="GO:0008233">
    <property type="term" value="F:peptidase activity"/>
    <property type="evidence" value="ECO:0007669"/>
    <property type="project" value="UniProtKB-KW"/>
</dbReference>
<organism evidence="9 10">
    <name type="scientific">Ktedonosporobacter rubrisoli</name>
    <dbReference type="NCBI Taxonomy" id="2509675"/>
    <lineage>
        <taxon>Bacteria</taxon>
        <taxon>Bacillati</taxon>
        <taxon>Chloroflexota</taxon>
        <taxon>Ktedonobacteria</taxon>
        <taxon>Ktedonobacterales</taxon>
        <taxon>Ktedonosporobacteraceae</taxon>
        <taxon>Ktedonosporobacter</taxon>
    </lineage>
</organism>
<dbReference type="EC" id="3.4.-.-" evidence="8"/>
<name>A0A4P6JJA6_KTERU</name>
<proteinExistence type="inferred from homology"/>
<keyword evidence="3" id="KW-0227">DNA damage</keyword>
<dbReference type="InterPro" id="IPR036590">
    <property type="entry name" value="SRAP-like"/>
</dbReference>
<dbReference type="GO" id="GO:0106300">
    <property type="term" value="P:protein-DNA covalent cross-linking repair"/>
    <property type="evidence" value="ECO:0007669"/>
    <property type="project" value="InterPro"/>
</dbReference>
<dbReference type="KEGG" id="kbs:EPA93_03890"/>
<evidence type="ECO:0000313" key="10">
    <source>
        <dbReference type="Proteomes" id="UP000290365"/>
    </source>
</evidence>
<evidence type="ECO:0000256" key="6">
    <source>
        <dbReference type="ARBA" id="ARBA00023125"/>
    </source>
</evidence>
<dbReference type="RefSeq" id="WP_129885777.1">
    <property type="nucleotide sequence ID" value="NZ_CP035758.1"/>
</dbReference>
<evidence type="ECO:0000256" key="7">
    <source>
        <dbReference type="ARBA" id="ARBA00023239"/>
    </source>
</evidence>
<keyword evidence="6" id="KW-0238">DNA-binding</keyword>
<evidence type="ECO:0000256" key="2">
    <source>
        <dbReference type="ARBA" id="ARBA00022670"/>
    </source>
</evidence>
<dbReference type="Gene3D" id="3.90.1680.10">
    <property type="entry name" value="SOS response associated peptidase-like"/>
    <property type="match status" value="1"/>
</dbReference>
<dbReference type="Proteomes" id="UP000290365">
    <property type="component" value="Chromosome"/>
</dbReference>
<dbReference type="AlphaFoldDB" id="A0A4P6JJA6"/>
<evidence type="ECO:0000256" key="3">
    <source>
        <dbReference type="ARBA" id="ARBA00022763"/>
    </source>
</evidence>